<feature type="region of interest" description="Disordered" evidence="1">
    <location>
        <begin position="146"/>
        <end position="190"/>
    </location>
</feature>
<name>A0A7R8ZS51_9CRUS</name>
<protein>
    <submittedName>
        <fullName evidence="2">Uncharacterized protein</fullName>
    </submittedName>
</protein>
<dbReference type="EMBL" id="OB662403">
    <property type="protein sequence ID" value="CAD7230005.1"/>
    <property type="molecule type" value="Genomic_DNA"/>
</dbReference>
<dbReference type="InterPro" id="IPR039161">
    <property type="entry name" value="C19orf47-like"/>
</dbReference>
<gene>
    <name evidence="2" type="ORF">CTOB1V02_LOCUS7869</name>
</gene>
<dbReference type="OrthoDB" id="10067653at2759"/>
<dbReference type="Pfam" id="PF18017">
    <property type="entry name" value="SAM_4"/>
    <property type="match status" value="1"/>
</dbReference>
<dbReference type="InterPro" id="IPR013761">
    <property type="entry name" value="SAM/pointed_sf"/>
</dbReference>
<dbReference type="GO" id="GO:0005634">
    <property type="term" value="C:nucleus"/>
    <property type="evidence" value="ECO:0007669"/>
    <property type="project" value="TreeGrafter"/>
</dbReference>
<organism evidence="2">
    <name type="scientific">Cyprideis torosa</name>
    <dbReference type="NCBI Taxonomy" id="163714"/>
    <lineage>
        <taxon>Eukaryota</taxon>
        <taxon>Metazoa</taxon>
        <taxon>Ecdysozoa</taxon>
        <taxon>Arthropoda</taxon>
        <taxon>Crustacea</taxon>
        <taxon>Oligostraca</taxon>
        <taxon>Ostracoda</taxon>
        <taxon>Podocopa</taxon>
        <taxon>Podocopida</taxon>
        <taxon>Cytherocopina</taxon>
        <taxon>Cytheroidea</taxon>
        <taxon>Cytherideidae</taxon>
        <taxon>Cyprideis</taxon>
    </lineage>
</organism>
<dbReference type="PANTHER" id="PTHR21359">
    <property type="entry name" value="DUF5577 DOMAIN-CONTAINING PROTEIN"/>
    <property type="match status" value="1"/>
</dbReference>
<reference evidence="2" key="1">
    <citation type="submission" date="2020-11" db="EMBL/GenBank/DDBJ databases">
        <authorList>
            <person name="Tran Van P."/>
        </authorList>
    </citation>
    <scope>NUCLEOTIDE SEQUENCE</scope>
</reference>
<evidence type="ECO:0000313" key="2">
    <source>
        <dbReference type="EMBL" id="CAD7230005.1"/>
    </source>
</evidence>
<sequence length="215" mass="24343">MFHSLVIMSGEWTSFFSEAGFQPDLCEKYGSIFRENCITRRQLPELDRCILREMGITAMGHIMMILKHARKETPATRTLKRYLPRDEEASPPLLLRASKKLGSMKSRKVQSMKEEDEEEKTSLSFSVTIGSQRRVRKAESVFRRLGKSSASASCTGDESESESDVSREEEAGDALQYQGVLKRPSKLDDDDETFVTVGGKKIKSRMVSDSMLSKR</sequence>
<proteinExistence type="predicted"/>
<dbReference type="SUPFAM" id="SSF47769">
    <property type="entry name" value="SAM/Pointed domain"/>
    <property type="match status" value="1"/>
</dbReference>
<dbReference type="PANTHER" id="PTHR21359:SF1">
    <property type="entry name" value="DUF5577 DOMAIN-CONTAINING PROTEIN"/>
    <property type="match status" value="1"/>
</dbReference>
<feature type="region of interest" description="Disordered" evidence="1">
    <location>
        <begin position="102"/>
        <end position="122"/>
    </location>
</feature>
<accession>A0A7R8ZS51</accession>
<evidence type="ECO:0000256" key="1">
    <source>
        <dbReference type="SAM" id="MobiDB-lite"/>
    </source>
</evidence>
<dbReference type="Gene3D" id="1.10.150.50">
    <property type="entry name" value="Transcription Factor, Ets-1"/>
    <property type="match status" value="1"/>
</dbReference>
<dbReference type="AlphaFoldDB" id="A0A7R8ZS51"/>